<accession>A0A1E5FZ12</accession>
<dbReference type="Pfam" id="PF10923">
    <property type="entry name" value="BrxC_BrxD"/>
    <property type="match status" value="1"/>
</dbReference>
<dbReference type="AlphaFoldDB" id="A0A1E5FZ12"/>
<sequence>MTLNSLDAKKIISALKSGVVPNTSVESLLVSREPELAELNRCLQLTQAGNGVTKFISGAYGSGKTFLLHSLHQQAIDDNFIVARMQLNQSFTMNKWADLYRQAMHNLSVESAEVIDTGFEEMFKCWLTKLQSYENRSQAFEEISHITAQLSQYHGDYARAFIAYIRAKIQKNQDTSLAAASWIKGETNMPAKLKAEFGIKGQVDRSNALLFLKTFTRLVNLLKYNGLVILIDELETAMHQRSDIRHSIYENLRYIVDGTSSGEFPNCLFVFVGTDDLFKDSEKGICTYGPLAQRLRISDNDISLGFRDLRQPIIHLRALEKPDIDKLTQNILAIHKQAYNWSPEHNWEAIRNWSLFNCRQGNELKFPINTRTYIQNVVDILDTMEQGTNLSIFKMPLNLVENNGGFTFVPRK</sequence>
<dbReference type="EMBL" id="MIJE01000034">
    <property type="protein sequence ID" value="OEF95826.1"/>
    <property type="molecule type" value="Genomic_DNA"/>
</dbReference>
<gene>
    <name evidence="1" type="ORF">BHF68_10535</name>
</gene>
<evidence type="ECO:0000313" key="2">
    <source>
        <dbReference type="Proteomes" id="UP000094296"/>
    </source>
</evidence>
<dbReference type="STRING" id="766136.BHF68_10535"/>
<proteinExistence type="predicted"/>
<name>A0A1E5FZ12_9FIRM</name>
<dbReference type="InterPro" id="IPR027417">
    <property type="entry name" value="P-loop_NTPase"/>
</dbReference>
<dbReference type="SUPFAM" id="SSF52540">
    <property type="entry name" value="P-loop containing nucleoside triphosphate hydrolases"/>
    <property type="match status" value="1"/>
</dbReference>
<keyword evidence="2" id="KW-1185">Reference proteome</keyword>
<evidence type="ECO:0000313" key="1">
    <source>
        <dbReference type="EMBL" id="OEF95826.1"/>
    </source>
</evidence>
<protein>
    <recommendedName>
        <fullName evidence="3">ATPase domain-containing protein</fullName>
    </recommendedName>
</protein>
<evidence type="ECO:0008006" key="3">
    <source>
        <dbReference type="Google" id="ProtNLM"/>
    </source>
</evidence>
<comment type="caution">
    <text evidence="1">The sequence shown here is derived from an EMBL/GenBank/DDBJ whole genome shotgun (WGS) entry which is preliminary data.</text>
</comment>
<dbReference type="Gene3D" id="3.40.50.300">
    <property type="entry name" value="P-loop containing nucleotide triphosphate hydrolases"/>
    <property type="match status" value="1"/>
</dbReference>
<reference evidence="1 2" key="1">
    <citation type="submission" date="2016-09" db="EMBL/GenBank/DDBJ databases">
        <title>Draft genome sequence for the type strain of Desulfuribacillus alkaliarsenatis AHT28, an obligately anaerobic, sulfidogenic bacterium isolated from Russian soda lake sediments.</title>
        <authorList>
            <person name="Abin C.A."/>
            <person name="Hollibaugh J.T."/>
        </authorList>
    </citation>
    <scope>NUCLEOTIDE SEQUENCE [LARGE SCALE GENOMIC DNA]</scope>
    <source>
        <strain evidence="1 2">AHT28</strain>
    </source>
</reference>
<dbReference type="RefSeq" id="WP_069644098.1">
    <property type="nucleotide sequence ID" value="NZ_MIJE01000034.1"/>
</dbReference>
<organism evidence="1 2">
    <name type="scientific">Desulfuribacillus alkaliarsenatis</name>
    <dbReference type="NCBI Taxonomy" id="766136"/>
    <lineage>
        <taxon>Bacteria</taxon>
        <taxon>Bacillati</taxon>
        <taxon>Bacillota</taxon>
        <taxon>Desulfuribacillia</taxon>
        <taxon>Desulfuribacillales</taxon>
        <taxon>Desulfuribacillaceae</taxon>
        <taxon>Desulfuribacillus</taxon>
    </lineage>
</organism>
<dbReference type="Proteomes" id="UP000094296">
    <property type="component" value="Unassembled WGS sequence"/>
</dbReference>
<dbReference type="OrthoDB" id="9772976at2"/>
<dbReference type="InterPro" id="IPR021228">
    <property type="entry name" value="BrxD"/>
</dbReference>